<dbReference type="InterPro" id="IPR011041">
    <property type="entry name" value="Quinoprot_gluc/sorb_DH_b-prop"/>
</dbReference>
<dbReference type="InterPro" id="IPR012938">
    <property type="entry name" value="Glc/Sorbosone_DH"/>
</dbReference>
<evidence type="ECO:0000313" key="3">
    <source>
        <dbReference type="EMBL" id="RDV15639.1"/>
    </source>
</evidence>
<dbReference type="AlphaFoldDB" id="A0A3D8LDU4"/>
<organism evidence="3 4">
    <name type="scientific">Pontibacter diazotrophicus</name>
    <dbReference type="NCBI Taxonomy" id="1400979"/>
    <lineage>
        <taxon>Bacteria</taxon>
        <taxon>Pseudomonadati</taxon>
        <taxon>Bacteroidota</taxon>
        <taxon>Cytophagia</taxon>
        <taxon>Cytophagales</taxon>
        <taxon>Hymenobacteraceae</taxon>
        <taxon>Pontibacter</taxon>
    </lineage>
</organism>
<feature type="region of interest" description="Disordered" evidence="1">
    <location>
        <begin position="330"/>
        <end position="364"/>
    </location>
</feature>
<proteinExistence type="predicted"/>
<dbReference type="OrthoDB" id="9770043at2"/>
<dbReference type="InterPro" id="IPR011042">
    <property type="entry name" value="6-blade_b-propeller_TolB-like"/>
</dbReference>
<evidence type="ECO:0000313" key="4">
    <source>
        <dbReference type="Proteomes" id="UP000256708"/>
    </source>
</evidence>
<name>A0A3D8LDU4_9BACT</name>
<dbReference type="EMBL" id="QRGR01000008">
    <property type="protein sequence ID" value="RDV15639.1"/>
    <property type="molecule type" value="Genomic_DNA"/>
</dbReference>
<sequence>MKTSLRLLPLFLAFCLCGCYRILPSKGGAQGSIRTEARPINPDDIALPAGYSAEAVATGLTFPTAVAFDEQGRLHVIEAGYSYGEVFLEPRLLRVEPGGSLTTVATGQKNGPWSGITFHNGNFYVAEGGVLEGGKVLRISPEGNITSLVENLPTMGDHHTNGPAVGPDGNLYFGLGTATNSGVVGQDNYNYGWLERHPNFHDIPCKDVILAGRNYTSEVPLPSKSGKQTTGAYVPYGTPTTEGQVIEGSLPCSGSVIRISPESGQMELVAWGFRNPFGLAFSPNGTLYVSDNGYDVRGSRPVWGNGDYLWQVQPGQWYGWPDYSGGLAFNGDRFDPPGEDAPQPLLAQHPNEPPQPAATLGVHSSSNGLDFSRSSAFGHQGQAFIAQFGDLAPDVGKVLAPVGYKVVRVDVANGTVKDFAANKGKKVAPASKQKSGGLERPISVKFSPDGQSLYIVDFGVLNVEGKEQVPQQNTGVIWKITKNSN</sequence>
<comment type="caution">
    <text evidence="3">The sequence shown here is derived from an EMBL/GenBank/DDBJ whole genome shotgun (WGS) entry which is preliminary data.</text>
</comment>
<accession>A0A3D8LDU4</accession>
<dbReference type="PANTHER" id="PTHR33546:SF1">
    <property type="entry name" value="LARGE, MULTIFUNCTIONAL SECRETED PROTEIN"/>
    <property type="match status" value="1"/>
</dbReference>
<reference evidence="4" key="1">
    <citation type="submission" date="2018-08" db="EMBL/GenBank/DDBJ databases">
        <authorList>
            <person name="Liu Z.-W."/>
            <person name="Du Z.-J."/>
        </authorList>
    </citation>
    <scope>NUCLEOTIDE SEQUENCE [LARGE SCALE GENOMIC DNA]</scope>
    <source>
        <strain evidence="4">H4X</strain>
    </source>
</reference>
<protein>
    <submittedName>
        <fullName evidence="3">Glucose dehydrogenase</fullName>
    </submittedName>
</protein>
<dbReference type="RefSeq" id="WP_115565234.1">
    <property type="nucleotide sequence ID" value="NZ_QRGR01000008.1"/>
</dbReference>
<dbReference type="Gene3D" id="2.120.10.30">
    <property type="entry name" value="TolB, C-terminal domain"/>
    <property type="match status" value="1"/>
</dbReference>
<feature type="domain" description="Glucose/Sorbosone dehydrogenase" evidence="2">
    <location>
        <begin position="263"/>
        <end position="341"/>
    </location>
</feature>
<gene>
    <name evidence="3" type="ORF">DXT99_09155</name>
</gene>
<dbReference type="Pfam" id="PF07995">
    <property type="entry name" value="GSDH"/>
    <property type="match status" value="1"/>
</dbReference>
<dbReference type="PANTHER" id="PTHR33546">
    <property type="entry name" value="LARGE, MULTIFUNCTIONAL SECRETED PROTEIN-RELATED"/>
    <property type="match status" value="1"/>
</dbReference>
<dbReference type="Proteomes" id="UP000256708">
    <property type="component" value="Unassembled WGS sequence"/>
</dbReference>
<evidence type="ECO:0000259" key="2">
    <source>
        <dbReference type="Pfam" id="PF07995"/>
    </source>
</evidence>
<evidence type="ECO:0000256" key="1">
    <source>
        <dbReference type="SAM" id="MobiDB-lite"/>
    </source>
</evidence>
<dbReference type="SUPFAM" id="SSF50952">
    <property type="entry name" value="Soluble quinoprotein glucose dehydrogenase"/>
    <property type="match status" value="1"/>
</dbReference>
<keyword evidence="4" id="KW-1185">Reference proteome</keyword>